<dbReference type="Proteomes" id="UP001152876">
    <property type="component" value="Unassembled WGS sequence"/>
</dbReference>
<organism evidence="3 4">
    <name type="scientific">Hydrogenophaga taeniospiralis CCUG 15921</name>
    <dbReference type="NCBI Taxonomy" id="1281780"/>
    <lineage>
        <taxon>Bacteria</taxon>
        <taxon>Pseudomonadati</taxon>
        <taxon>Pseudomonadota</taxon>
        <taxon>Betaproteobacteria</taxon>
        <taxon>Burkholderiales</taxon>
        <taxon>Comamonadaceae</taxon>
        <taxon>Hydrogenophaga</taxon>
    </lineage>
</organism>
<dbReference type="Pfam" id="PF00814">
    <property type="entry name" value="TsaD"/>
    <property type="match status" value="1"/>
</dbReference>
<dbReference type="Gene3D" id="3.30.420.40">
    <property type="match status" value="2"/>
</dbReference>
<feature type="domain" description="Gcp-like" evidence="2">
    <location>
        <begin position="38"/>
        <end position="246"/>
    </location>
</feature>
<comment type="caution">
    <text evidence="3">The sequence shown here is derived from an EMBL/GenBank/DDBJ whole genome shotgun (WGS) entry which is preliminary data.</text>
</comment>
<feature type="region of interest" description="Disordered" evidence="1">
    <location>
        <begin position="14"/>
        <end position="35"/>
    </location>
</feature>
<reference evidence="3" key="1">
    <citation type="submission" date="2013-01" db="EMBL/GenBank/DDBJ databases">
        <title>Genome draft of Hydrogenophaga taeniospiralis 2K1.</title>
        <authorList>
            <person name="Gomila M."/>
            <person name="Lalucat J."/>
        </authorList>
    </citation>
    <scope>NUCLEOTIDE SEQUENCE</scope>
    <source>
        <strain evidence="3">CCUG 15921</strain>
    </source>
</reference>
<evidence type="ECO:0000313" key="4">
    <source>
        <dbReference type="Proteomes" id="UP001152876"/>
    </source>
</evidence>
<evidence type="ECO:0000256" key="1">
    <source>
        <dbReference type="SAM" id="MobiDB-lite"/>
    </source>
</evidence>
<dbReference type="GO" id="GO:0002949">
    <property type="term" value="P:tRNA threonylcarbamoyladenosine modification"/>
    <property type="evidence" value="ECO:0007669"/>
    <property type="project" value="InterPro"/>
</dbReference>
<dbReference type="NCBIfam" id="TIGR03725">
    <property type="entry name" value="T6A_YeaZ"/>
    <property type="match status" value="1"/>
</dbReference>
<evidence type="ECO:0000259" key="2">
    <source>
        <dbReference type="Pfam" id="PF00814"/>
    </source>
</evidence>
<dbReference type="EMBL" id="AOGK01000033">
    <property type="protein sequence ID" value="MDG5978209.1"/>
    <property type="molecule type" value="Genomic_DNA"/>
</dbReference>
<dbReference type="OrthoDB" id="9809995at2"/>
<keyword evidence="4" id="KW-1185">Reference proteome</keyword>
<dbReference type="AlphaFoldDB" id="A0A9X4NWR7"/>
<dbReference type="SUPFAM" id="SSF53067">
    <property type="entry name" value="Actin-like ATPase domain"/>
    <property type="match status" value="2"/>
</dbReference>
<sequence length="273" mass="28009">MRLLALETSTDTLSVAVGPGAPGRPVRPHTGPGGAQASATLLPVVQTLLAQAGWALHELDALVFGRGPGSFTGLRTACAVAQGLAYGARGAGRAGGIPVLPVDTLHALAEEARWQREQAGQALPAVIVALLDARMDEMYVALYACGPQGLAIAPLQPPRLCAPAELGGYLQQSLPPALSLEAGDCLLAGNVFDAYGAQFSDLPGARQRALPTASALLRLAPALLAAGHAVAAQDALPLYVRDKVAQTTAEREQLRLDHLARLAAPTPTDPLGA</sequence>
<proteinExistence type="predicted"/>
<evidence type="ECO:0000313" key="3">
    <source>
        <dbReference type="EMBL" id="MDG5978209.1"/>
    </source>
</evidence>
<name>A0A9X4NWR7_9BURK</name>
<accession>A0A9X4NWR7</accession>
<dbReference type="InterPro" id="IPR043129">
    <property type="entry name" value="ATPase_NBD"/>
</dbReference>
<dbReference type="InterPro" id="IPR000905">
    <property type="entry name" value="Gcp-like_dom"/>
</dbReference>
<gene>
    <name evidence="3" type="ORF">H010_23356</name>
</gene>
<dbReference type="InterPro" id="IPR022496">
    <property type="entry name" value="T6A_TsaB"/>
</dbReference>
<protein>
    <submittedName>
        <fullName evidence="3">Peptidase M22 glycoprotease</fullName>
    </submittedName>
</protein>